<protein>
    <submittedName>
        <fullName evidence="4">DNA starvation/stationary phase protection protein</fullName>
    </submittedName>
</protein>
<accession>A0A1D9MM31</accession>
<dbReference type="CDD" id="cd01043">
    <property type="entry name" value="DPS"/>
    <property type="match status" value="1"/>
</dbReference>
<dbReference type="STRING" id="1912795.BK816_07740"/>
<dbReference type="PIRSF" id="PIRSF005900">
    <property type="entry name" value="Dps"/>
    <property type="match status" value="1"/>
</dbReference>
<dbReference type="SUPFAM" id="SSF47240">
    <property type="entry name" value="Ferritin-like"/>
    <property type="match status" value="1"/>
</dbReference>
<reference evidence="4 5" key="1">
    <citation type="submission" date="2016-10" db="EMBL/GenBank/DDBJ databases">
        <title>Actinomyces aegypiusis sp. nov., isolated from the Aegypius monachus in Qinghai Tibet Plateau China.</title>
        <authorList>
            <person name="Wang Y."/>
        </authorList>
    </citation>
    <scope>NUCLEOTIDE SEQUENCE [LARGE SCALE GENOMIC DNA]</scope>
    <source>
        <strain evidence="4 5">VUL4_3</strain>
    </source>
</reference>
<dbReference type="AlphaFoldDB" id="A0A1D9MM31"/>
<evidence type="ECO:0000313" key="5">
    <source>
        <dbReference type="Proteomes" id="UP000176288"/>
    </source>
</evidence>
<dbReference type="InterPro" id="IPR008331">
    <property type="entry name" value="Ferritin_DPS_dom"/>
</dbReference>
<dbReference type="EMBL" id="CP017812">
    <property type="protein sequence ID" value="AOZ73200.1"/>
    <property type="molecule type" value="Genomic_DNA"/>
</dbReference>
<dbReference type="GO" id="GO:0008199">
    <property type="term" value="F:ferric iron binding"/>
    <property type="evidence" value="ECO:0007669"/>
    <property type="project" value="InterPro"/>
</dbReference>
<dbReference type="OrthoDB" id="9797687at2"/>
<keyword evidence="5" id="KW-1185">Reference proteome</keyword>
<dbReference type="GO" id="GO:0016722">
    <property type="term" value="F:oxidoreductase activity, acting on metal ions"/>
    <property type="evidence" value="ECO:0007669"/>
    <property type="project" value="InterPro"/>
</dbReference>
<name>A0A1D9MM31_9ACTO</name>
<dbReference type="RefSeq" id="WP_071164663.1">
    <property type="nucleotide sequence ID" value="NZ_CP017812.1"/>
</dbReference>
<evidence type="ECO:0000256" key="2">
    <source>
        <dbReference type="RuleBase" id="RU003875"/>
    </source>
</evidence>
<comment type="similarity">
    <text evidence="1 2">Belongs to the Dps family.</text>
</comment>
<dbReference type="KEGG" id="avu:BK816_07740"/>
<feature type="domain" description="Ferritin/DPS" evidence="3">
    <location>
        <begin position="9"/>
        <end position="149"/>
    </location>
</feature>
<dbReference type="Proteomes" id="UP000176288">
    <property type="component" value="Chromosome"/>
</dbReference>
<dbReference type="Pfam" id="PF00210">
    <property type="entry name" value="Ferritin"/>
    <property type="match status" value="1"/>
</dbReference>
<evidence type="ECO:0000256" key="1">
    <source>
        <dbReference type="ARBA" id="ARBA00009497"/>
    </source>
</evidence>
<proteinExistence type="inferred from homology"/>
<dbReference type="InterPro" id="IPR009078">
    <property type="entry name" value="Ferritin-like_SF"/>
</dbReference>
<dbReference type="InterPro" id="IPR023188">
    <property type="entry name" value="DPS_DNA-bd_CS"/>
</dbReference>
<evidence type="ECO:0000259" key="3">
    <source>
        <dbReference type="Pfam" id="PF00210"/>
    </source>
</evidence>
<organism evidence="4 5">
    <name type="scientific">Boudabousia tangfeifanii</name>
    <dbReference type="NCBI Taxonomy" id="1912795"/>
    <lineage>
        <taxon>Bacteria</taxon>
        <taxon>Bacillati</taxon>
        <taxon>Actinomycetota</taxon>
        <taxon>Actinomycetes</taxon>
        <taxon>Actinomycetales</taxon>
        <taxon>Actinomycetaceae</taxon>
        <taxon>Boudabousia</taxon>
    </lineage>
</organism>
<dbReference type="PANTHER" id="PTHR42932:SF2">
    <property type="entry name" value="DNA PROTECTION DURING STARVATION PROTEIN 1"/>
    <property type="match status" value="1"/>
</dbReference>
<dbReference type="PRINTS" id="PR01346">
    <property type="entry name" value="HELNAPAPROT"/>
</dbReference>
<dbReference type="PROSITE" id="PS00818">
    <property type="entry name" value="DPS_1"/>
    <property type="match status" value="1"/>
</dbReference>
<dbReference type="InterPro" id="IPR012347">
    <property type="entry name" value="Ferritin-like"/>
</dbReference>
<sequence>MAVNEAVAKAMQQAVVDLNALALQGKQIHWNLQGKNFLSLHEQLDTVVDFARTSYDEFAERLVAIGGTPDGRANTIADTSVLKPLKEGYINVDEAYPIFESALMDVAAEMIKHIDAVDEVDHLSADLLISTARELEKTAWMLRAEMGKLG</sequence>
<gene>
    <name evidence="4" type="ORF">BK816_07740</name>
</gene>
<dbReference type="Gene3D" id="1.20.1260.10">
    <property type="match status" value="1"/>
</dbReference>
<dbReference type="PANTHER" id="PTHR42932">
    <property type="entry name" value="GENERAL STRESS PROTEIN 20U"/>
    <property type="match status" value="1"/>
</dbReference>
<evidence type="ECO:0000313" key="4">
    <source>
        <dbReference type="EMBL" id="AOZ73200.1"/>
    </source>
</evidence>
<dbReference type="InterPro" id="IPR002177">
    <property type="entry name" value="DPS_DNA-bd"/>
</dbReference>